<comment type="caution">
    <text evidence="1">The sequence shown here is derived from an EMBL/GenBank/DDBJ whole genome shotgun (WGS) entry which is preliminary data.</text>
</comment>
<organism evidence="1 2">
    <name type="scientific">Artomyces pyxidatus</name>
    <dbReference type="NCBI Taxonomy" id="48021"/>
    <lineage>
        <taxon>Eukaryota</taxon>
        <taxon>Fungi</taxon>
        <taxon>Dikarya</taxon>
        <taxon>Basidiomycota</taxon>
        <taxon>Agaricomycotina</taxon>
        <taxon>Agaricomycetes</taxon>
        <taxon>Russulales</taxon>
        <taxon>Auriscalpiaceae</taxon>
        <taxon>Artomyces</taxon>
    </lineage>
</organism>
<dbReference type="Proteomes" id="UP000814140">
    <property type="component" value="Unassembled WGS sequence"/>
</dbReference>
<reference evidence="1" key="2">
    <citation type="journal article" date="2022" name="New Phytol.">
        <title>Evolutionary transition to the ectomycorrhizal habit in the genomes of a hyperdiverse lineage of mushroom-forming fungi.</title>
        <authorList>
            <person name="Looney B."/>
            <person name="Miyauchi S."/>
            <person name="Morin E."/>
            <person name="Drula E."/>
            <person name="Courty P.E."/>
            <person name="Kohler A."/>
            <person name="Kuo A."/>
            <person name="LaButti K."/>
            <person name="Pangilinan J."/>
            <person name="Lipzen A."/>
            <person name="Riley R."/>
            <person name="Andreopoulos W."/>
            <person name="He G."/>
            <person name="Johnson J."/>
            <person name="Nolan M."/>
            <person name="Tritt A."/>
            <person name="Barry K.W."/>
            <person name="Grigoriev I.V."/>
            <person name="Nagy L.G."/>
            <person name="Hibbett D."/>
            <person name="Henrissat B."/>
            <person name="Matheny P.B."/>
            <person name="Labbe J."/>
            <person name="Martin F.M."/>
        </authorList>
    </citation>
    <scope>NUCLEOTIDE SEQUENCE</scope>
    <source>
        <strain evidence="1">HHB10654</strain>
    </source>
</reference>
<gene>
    <name evidence="1" type="ORF">BV25DRAFT_1240998</name>
</gene>
<keyword evidence="2" id="KW-1185">Reference proteome</keyword>
<evidence type="ECO:0000313" key="2">
    <source>
        <dbReference type="Proteomes" id="UP000814140"/>
    </source>
</evidence>
<name>A0ACB8SPR5_9AGAM</name>
<protein>
    <submittedName>
        <fullName evidence="1">Uncharacterized protein</fullName>
    </submittedName>
</protein>
<accession>A0ACB8SPR5</accession>
<proteinExistence type="predicted"/>
<dbReference type="EMBL" id="MU277235">
    <property type="protein sequence ID" value="KAI0058483.1"/>
    <property type="molecule type" value="Genomic_DNA"/>
</dbReference>
<sequence length="171" mass="18735">MRTVTLKRVLAKHRIQSSSMNYSVSALPGISVPPTPASFDIFDAPHRLGESAKLVGFSPTPPRTSRSSGLQNIRLLPEPVLYDGPSRGNRSRSFSRVATVLPSSLPPAELFDGPARPLHLARIPKSTCAQAPSLTILPIWAMKGLPVFTLVERWRSACLSIMARFERLSSY</sequence>
<reference evidence="1" key="1">
    <citation type="submission" date="2021-03" db="EMBL/GenBank/DDBJ databases">
        <authorList>
            <consortium name="DOE Joint Genome Institute"/>
            <person name="Ahrendt S."/>
            <person name="Looney B.P."/>
            <person name="Miyauchi S."/>
            <person name="Morin E."/>
            <person name="Drula E."/>
            <person name="Courty P.E."/>
            <person name="Chicoki N."/>
            <person name="Fauchery L."/>
            <person name="Kohler A."/>
            <person name="Kuo A."/>
            <person name="Labutti K."/>
            <person name="Pangilinan J."/>
            <person name="Lipzen A."/>
            <person name="Riley R."/>
            <person name="Andreopoulos W."/>
            <person name="He G."/>
            <person name="Johnson J."/>
            <person name="Barry K.W."/>
            <person name="Grigoriev I.V."/>
            <person name="Nagy L."/>
            <person name="Hibbett D."/>
            <person name="Henrissat B."/>
            <person name="Matheny P.B."/>
            <person name="Labbe J."/>
            <person name="Martin F."/>
        </authorList>
    </citation>
    <scope>NUCLEOTIDE SEQUENCE</scope>
    <source>
        <strain evidence="1">HHB10654</strain>
    </source>
</reference>
<evidence type="ECO:0000313" key="1">
    <source>
        <dbReference type="EMBL" id="KAI0058483.1"/>
    </source>
</evidence>